<feature type="compositionally biased region" description="Low complexity" evidence="12">
    <location>
        <begin position="269"/>
        <end position="282"/>
    </location>
</feature>
<evidence type="ECO:0000256" key="12">
    <source>
        <dbReference type="SAM" id="MobiDB-lite"/>
    </source>
</evidence>
<evidence type="ECO:0000256" key="1">
    <source>
        <dbReference type="ARBA" id="ARBA00004434"/>
    </source>
</evidence>
<gene>
    <name evidence="13" type="ORF">EDB92DRAFT_2057919</name>
</gene>
<evidence type="ECO:0000256" key="4">
    <source>
        <dbReference type="ARBA" id="ARBA00022448"/>
    </source>
</evidence>
<keyword evidence="10" id="KW-0496">Mitochondrion</keyword>
<comment type="similarity">
    <text evidence="2">Belongs to the TIM54 family.</text>
</comment>
<sequence>MSLNDSPPRKKSGFRAALEFTGIPPSWFDKRPRLPSRNWLIFLSVTQSFVAFYVYDRHQSKKIRQEYVDKVKHLAAEPLHSLDFPRTVTVYSAKWPGDDDWDRGSRYFRKYVKPIFVAAAVDYTVVAGKRHGDLATRVANDIKTERRIALGLEAPQQSLLAPSIKGTLDARRRRALDGGTVIVGRPAFKEYMAGLRRGWTDSLELVDKDEQLSRELESDGHFDEPETSSSLDPSSTSSSSADFADGEPLPTPSRLPPSRAVPGLFPPLSAVRPSSPSTSAPAQTRDAGADVSPPAQIPPQPPLLLVPFVNLVGIKLVPLMIWDFFNERQKVRAGAEAAYRLVSRATRPLERAADIVDFDVSAESYYKSSTAAFPAEVQKARAEYYKTLPEKLATARALARGEREPTKLEIEAPPPTEVELRAERLKKETRWKADERGWNLVSPDTPVEWDERWEGGALEVFVDPPESHWE</sequence>
<comment type="subcellular location">
    <subcellularLocation>
        <location evidence="1">Mitochondrion inner membrane</location>
        <topology evidence="1">Single-pass membrane protein</topology>
    </subcellularLocation>
</comment>
<dbReference type="InterPro" id="IPR021056">
    <property type="entry name" value="Mt_import_IM_translocase_Tim54"/>
</dbReference>
<evidence type="ECO:0000313" key="14">
    <source>
        <dbReference type="Proteomes" id="UP001201163"/>
    </source>
</evidence>
<proteinExistence type="inferred from homology"/>
<organism evidence="13 14">
    <name type="scientific">Lactarius akahatsu</name>
    <dbReference type="NCBI Taxonomy" id="416441"/>
    <lineage>
        <taxon>Eukaryota</taxon>
        <taxon>Fungi</taxon>
        <taxon>Dikarya</taxon>
        <taxon>Basidiomycota</taxon>
        <taxon>Agaricomycotina</taxon>
        <taxon>Agaricomycetes</taxon>
        <taxon>Russulales</taxon>
        <taxon>Russulaceae</taxon>
        <taxon>Lactarius</taxon>
    </lineage>
</organism>
<evidence type="ECO:0000256" key="10">
    <source>
        <dbReference type="ARBA" id="ARBA00023128"/>
    </source>
</evidence>
<keyword evidence="11" id="KW-0472">Membrane</keyword>
<feature type="compositionally biased region" description="Low complexity" evidence="12">
    <location>
        <begin position="227"/>
        <end position="240"/>
    </location>
</feature>
<evidence type="ECO:0000256" key="9">
    <source>
        <dbReference type="ARBA" id="ARBA00023010"/>
    </source>
</evidence>
<dbReference type="Proteomes" id="UP001201163">
    <property type="component" value="Unassembled WGS sequence"/>
</dbReference>
<evidence type="ECO:0000256" key="7">
    <source>
        <dbReference type="ARBA" id="ARBA00022927"/>
    </source>
</evidence>
<dbReference type="Pfam" id="PF11711">
    <property type="entry name" value="Tim54"/>
    <property type="match status" value="1"/>
</dbReference>
<evidence type="ECO:0000256" key="5">
    <source>
        <dbReference type="ARBA" id="ARBA00022692"/>
    </source>
</evidence>
<name>A0AAD4LT32_9AGAM</name>
<comment type="caution">
    <text evidence="13">The sequence shown here is derived from an EMBL/GenBank/DDBJ whole genome shotgun (WGS) entry which is preliminary data.</text>
</comment>
<protein>
    <recommendedName>
        <fullName evidence="3">Mitochondrial import inner membrane translocase subunit TIM54</fullName>
    </recommendedName>
</protein>
<accession>A0AAD4LT32</accession>
<keyword evidence="7" id="KW-0653">Protein transport</keyword>
<keyword evidence="14" id="KW-1185">Reference proteome</keyword>
<feature type="compositionally biased region" description="Basic and acidic residues" evidence="12">
    <location>
        <begin position="214"/>
        <end position="224"/>
    </location>
</feature>
<evidence type="ECO:0000256" key="8">
    <source>
        <dbReference type="ARBA" id="ARBA00022989"/>
    </source>
</evidence>
<keyword evidence="9" id="KW-0811">Translocation</keyword>
<dbReference type="EMBL" id="JAKELL010000001">
    <property type="protein sequence ID" value="KAH9001410.1"/>
    <property type="molecule type" value="Genomic_DNA"/>
</dbReference>
<evidence type="ECO:0000256" key="6">
    <source>
        <dbReference type="ARBA" id="ARBA00022792"/>
    </source>
</evidence>
<evidence type="ECO:0000256" key="3">
    <source>
        <dbReference type="ARBA" id="ARBA00020796"/>
    </source>
</evidence>
<evidence type="ECO:0000256" key="11">
    <source>
        <dbReference type="ARBA" id="ARBA00023136"/>
    </source>
</evidence>
<reference evidence="13" key="1">
    <citation type="submission" date="2022-01" db="EMBL/GenBank/DDBJ databases">
        <title>Comparative genomics reveals a dynamic genome evolution in the ectomycorrhizal milk-cap (Lactarius) mushrooms.</title>
        <authorList>
            <consortium name="DOE Joint Genome Institute"/>
            <person name="Lebreton A."/>
            <person name="Tang N."/>
            <person name="Kuo A."/>
            <person name="LaButti K."/>
            <person name="Drula E."/>
            <person name="Barry K."/>
            <person name="Clum A."/>
            <person name="Lipzen A."/>
            <person name="Mousain D."/>
            <person name="Ng V."/>
            <person name="Wang R."/>
            <person name="Wang X."/>
            <person name="Dai Y."/>
            <person name="Henrissat B."/>
            <person name="Grigoriev I.V."/>
            <person name="Guerin-Laguette A."/>
            <person name="Yu F."/>
            <person name="Martin F.M."/>
        </authorList>
    </citation>
    <scope>NUCLEOTIDE SEQUENCE</scope>
    <source>
        <strain evidence="13">QP</strain>
    </source>
</reference>
<keyword evidence="4" id="KW-0813">Transport</keyword>
<keyword evidence="6" id="KW-0999">Mitochondrion inner membrane</keyword>
<keyword evidence="5" id="KW-0812">Transmembrane</keyword>
<dbReference type="GO" id="GO:0015031">
    <property type="term" value="P:protein transport"/>
    <property type="evidence" value="ECO:0007669"/>
    <property type="project" value="UniProtKB-KW"/>
</dbReference>
<evidence type="ECO:0000313" key="13">
    <source>
        <dbReference type="EMBL" id="KAH9001410.1"/>
    </source>
</evidence>
<feature type="region of interest" description="Disordered" evidence="12">
    <location>
        <begin position="214"/>
        <end position="295"/>
    </location>
</feature>
<dbReference type="GO" id="GO:0005743">
    <property type="term" value="C:mitochondrial inner membrane"/>
    <property type="evidence" value="ECO:0007669"/>
    <property type="project" value="UniProtKB-SubCell"/>
</dbReference>
<dbReference type="AlphaFoldDB" id="A0AAD4LT32"/>
<evidence type="ECO:0000256" key="2">
    <source>
        <dbReference type="ARBA" id="ARBA00006355"/>
    </source>
</evidence>
<keyword evidence="8" id="KW-1133">Transmembrane helix</keyword>